<dbReference type="EMBL" id="CAEZXZ010000176">
    <property type="protein sequence ID" value="CAB4712598.1"/>
    <property type="molecule type" value="Genomic_DNA"/>
</dbReference>
<reference evidence="2" key="1">
    <citation type="submission" date="2020-05" db="EMBL/GenBank/DDBJ databases">
        <authorList>
            <person name="Chiriac C."/>
            <person name="Salcher M."/>
            <person name="Ghai R."/>
            <person name="Kavagutti S V."/>
        </authorList>
    </citation>
    <scope>NUCLEOTIDE SEQUENCE</scope>
</reference>
<evidence type="ECO:0000259" key="1">
    <source>
        <dbReference type="Pfam" id="PF01464"/>
    </source>
</evidence>
<dbReference type="InterPro" id="IPR023346">
    <property type="entry name" value="Lysozyme-like_dom_sf"/>
</dbReference>
<dbReference type="Pfam" id="PF01464">
    <property type="entry name" value="SLT"/>
    <property type="match status" value="1"/>
</dbReference>
<evidence type="ECO:0000313" key="4">
    <source>
        <dbReference type="EMBL" id="CAB4866030.1"/>
    </source>
</evidence>
<dbReference type="EMBL" id="CAEZZA010000054">
    <property type="protein sequence ID" value="CAB4744153.1"/>
    <property type="molecule type" value="Genomic_DNA"/>
</dbReference>
<evidence type="ECO:0000313" key="3">
    <source>
        <dbReference type="EMBL" id="CAB4744153.1"/>
    </source>
</evidence>
<accession>A0A6J6QUB2</accession>
<evidence type="ECO:0000313" key="2">
    <source>
        <dbReference type="EMBL" id="CAB4712598.1"/>
    </source>
</evidence>
<dbReference type="InterPro" id="IPR008258">
    <property type="entry name" value="Transglycosylase_SLT_dom_1"/>
</dbReference>
<dbReference type="EMBL" id="CAFBLV010000051">
    <property type="protein sequence ID" value="CAB4866030.1"/>
    <property type="molecule type" value="Genomic_DNA"/>
</dbReference>
<dbReference type="CDD" id="cd13399">
    <property type="entry name" value="Slt35-like"/>
    <property type="match status" value="1"/>
</dbReference>
<sequence length="185" mass="19661">MAMGRGGRALLSLTILFTVIAVAIGGGWLLLNTAKQRGFIGPAPVPASYRELLLDAAARCPAIPVAVFAAQMEAESGWDPDASSGAGARGIAQFMPNVWKAYGIDANQDGKTSVWDPADAFASAAELNCRNRRLVKDISGNRLENTLAAYNAGYGAVTKYGGVPPYPETIKYVKRILDNSKVITW</sequence>
<proteinExistence type="predicted"/>
<name>A0A6J6QUB2_9ZZZZ</name>
<gene>
    <name evidence="2" type="ORF">UFOPK2625_01094</name>
    <name evidence="3" type="ORF">UFOPK2809_00530</name>
    <name evidence="4" type="ORF">UFOPK3425_00387</name>
    <name evidence="5" type="ORF">UFOPK4092_00880</name>
</gene>
<dbReference type="PANTHER" id="PTHR37423">
    <property type="entry name" value="SOLUBLE LYTIC MUREIN TRANSGLYCOSYLASE-RELATED"/>
    <property type="match status" value="1"/>
</dbReference>
<protein>
    <submittedName>
        <fullName evidence="2">Unannotated protein</fullName>
    </submittedName>
</protein>
<dbReference type="EMBL" id="CAFBPJ010000092">
    <property type="protein sequence ID" value="CAB5020149.1"/>
    <property type="molecule type" value="Genomic_DNA"/>
</dbReference>
<dbReference type="Gene3D" id="1.10.530.10">
    <property type="match status" value="1"/>
</dbReference>
<dbReference type="SUPFAM" id="SSF53955">
    <property type="entry name" value="Lysozyme-like"/>
    <property type="match status" value="1"/>
</dbReference>
<evidence type="ECO:0000313" key="5">
    <source>
        <dbReference type="EMBL" id="CAB5020149.1"/>
    </source>
</evidence>
<organism evidence="2">
    <name type="scientific">freshwater metagenome</name>
    <dbReference type="NCBI Taxonomy" id="449393"/>
    <lineage>
        <taxon>unclassified sequences</taxon>
        <taxon>metagenomes</taxon>
        <taxon>ecological metagenomes</taxon>
    </lineage>
</organism>
<feature type="domain" description="Transglycosylase SLT" evidence="1">
    <location>
        <begin position="56"/>
        <end position="161"/>
    </location>
</feature>
<dbReference type="PANTHER" id="PTHR37423:SF2">
    <property type="entry name" value="MEMBRANE-BOUND LYTIC MUREIN TRANSGLYCOSYLASE C"/>
    <property type="match status" value="1"/>
</dbReference>
<dbReference type="AlphaFoldDB" id="A0A6J6QUB2"/>